<sequence length="372" mass="37506">PHPEAAAADSMAPRVAAGSPPRTLATPSSQPIWGHCHGPANASHYTLRPSCAFASTPFRGEPPALRPHFQPFHSAQPAAAGVATHGQPCPSLPFGVSQSAVPDSTDINGYSQFPNVDAGQTSAFSYLQPPSQPPVMQYGAPQAPAVSLAAAAIGTPQNLQHVLQIPATLMGPLLTGAGPGVMQAVPSSCTVPGSVAPPPAVSFLPPSVPQPCRVPADVPMPASVIPEDKAPFSSIYTSPGAAPRPVHGAPQAPAVSVTAVTTVTPPSASHAFPMSATYVHSSPTVPGPGVMQAAPSSFINSASAVAPTSASWSAASAPQFRGLFADTVPMPASVATEKEVPFASISKSIPGSSPVLSSGPAEPHSVELYMQP</sequence>
<proteinExistence type="evidence at transcript level"/>
<name>A0A1E1XMH6_AMBSC</name>
<evidence type="ECO:0000313" key="2">
    <source>
        <dbReference type="EMBL" id="JAU00469.1"/>
    </source>
</evidence>
<accession>A0A1E1XMH6</accession>
<feature type="region of interest" description="Disordered" evidence="1">
    <location>
        <begin position="348"/>
        <end position="372"/>
    </location>
</feature>
<reference evidence="2" key="1">
    <citation type="submission" date="2016-09" db="EMBL/GenBank/DDBJ databases">
        <authorList>
            <person name="Capua I."/>
            <person name="De Benedictis P."/>
            <person name="Joannis T."/>
            <person name="Lombin L.H."/>
            <person name="Cattoli G."/>
        </authorList>
    </citation>
    <scope>NUCLEOTIDE SEQUENCE</scope>
</reference>
<protein>
    <submittedName>
        <fullName evidence="2">Putative nucleoporin</fullName>
    </submittedName>
</protein>
<dbReference type="EMBL" id="GFAA01002966">
    <property type="protein sequence ID" value="JAU00469.1"/>
    <property type="molecule type" value="mRNA"/>
</dbReference>
<dbReference type="AlphaFoldDB" id="A0A1E1XMH6"/>
<reference evidence="2" key="2">
    <citation type="journal article" date="2017" name="Front. Cell. Infect. Microbiol.">
        <title>Analysis of the Salivary Gland Transcriptome of Unfed and Partially Fed Amblyomma sculptum Ticks and Descriptive Proteome of the Saliva.</title>
        <authorList>
            <person name="Esteves E."/>
            <person name="Maruyama S.R."/>
            <person name="Kawahara R."/>
            <person name="Fujita A."/>
            <person name="Martins L.A."/>
            <person name="Righi A.A."/>
            <person name="Costa F.B."/>
            <person name="Palmisano G."/>
            <person name="Labruna M.B."/>
            <person name="Sa-Nunes A."/>
            <person name="Ribeiro J.M.C."/>
            <person name="Fogaca A.C."/>
        </authorList>
    </citation>
    <scope>NUCLEOTIDE SEQUENCE</scope>
</reference>
<feature type="non-terminal residue" evidence="2">
    <location>
        <position position="372"/>
    </location>
</feature>
<feature type="region of interest" description="Disordered" evidence="1">
    <location>
        <begin position="1"/>
        <end position="31"/>
    </location>
</feature>
<evidence type="ECO:0000256" key="1">
    <source>
        <dbReference type="SAM" id="MobiDB-lite"/>
    </source>
</evidence>
<feature type="non-terminal residue" evidence="2">
    <location>
        <position position="1"/>
    </location>
</feature>
<organism evidence="2">
    <name type="scientific">Amblyomma sculptum</name>
    <name type="common">Tick</name>
    <dbReference type="NCBI Taxonomy" id="1581419"/>
    <lineage>
        <taxon>Eukaryota</taxon>
        <taxon>Metazoa</taxon>
        <taxon>Ecdysozoa</taxon>
        <taxon>Arthropoda</taxon>
        <taxon>Chelicerata</taxon>
        <taxon>Arachnida</taxon>
        <taxon>Acari</taxon>
        <taxon>Parasitiformes</taxon>
        <taxon>Ixodida</taxon>
        <taxon>Ixodoidea</taxon>
        <taxon>Ixodidae</taxon>
        <taxon>Amblyomminae</taxon>
        <taxon>Amblyomma</taxon>
    </lineage>
</organism>